<organism evidence="7 8">
    <name type="scientific">Trinickia dabaoshanensis</name>
    <dbReference type="NCBI Taxonomy" id="564714"/>
    <lineage>
        <taxon>Bacteria</taxon>
        <taxon>Pseudomonadati</taxon>
        <taxon>Pseudomonadota</taxon>
        <taxon>Betaproteobacteria</taxon>
        <taxon>Burkholderiales</taxon>
        <taxon>Burkholderiaceae</taxon>
        <taxon>Trinickia</taxon>
    </lineage>
</organism>
<evidence type="ECO:0000256" key="2">
    <source>
        <dbReference type="ARBA" id="ARBA00022692"/>
    </source>
</evidence>
<dbReference type="GO" id="GO:0016020">
    <property type="term" value="C:membrane"/>
    <property type="evidence" value="ECO:0007669"/>
    <property type="project" value="UniProtKB-SubCell"/>
</dbReference>
<dbReference type="Gene3D" id="1.10.3720.10">
    <property type="entry name" value="MetI-like"/>
    <property type="match status" value="1"/>
</dbReference>
<keyword evidence="2 6" id="KW-0812">Transmembrane</keyword>
<protein>
    <submittedName>
        <fullName evidence="7">Polar amino acid ABC transporter permease</fullName>
    </submittedName>
</protein>
<evidence type="ECO:0000313" key="7">
    <source>
        <dbReference type="EMBL" id="PMS18375.1"/>
    </source>
</evidence>
<gene>
    <name evidence="7" type="ORF">C0Z18_17540</name>
</gene>
<keyword evidence="3" id="KW-0029">Amino-acid transport</keyword>
<evidence type="ECO:0000256" key="1">
    <source>
        <dbReference type="ARBA" id="ARBA00004141"/>
    </source>
</evidence>
<evidence type="ECO:0000256" key="4">
    <source>
        <dbReference type="ARBA" id="ARBA00022989"/>
    </source>
</evidence>
<dbReference type="GO" id="GO:0006865">
    <property type="term" value="P:amino acid transport"/>
    <property type="evidence" value="ECO:0007669"/>
    <property type="project" value="UniProtKB-KW"/>
</dbReference>
<feature type="transmembrane region" description="Helical" evidence="6">
    <location>
        <begin position="99"/>
        <end position="119"/>
    </location>
</feature>
<evidence type="ECO:0000313" key="8">
    <source>
        <dbReference type="Proteomes" id="UP000235616"/>
    </source>
</evidence>
<name>A0A2N7VMP2_9BURK</name>
<feature type="transmembrane region" description="Helical" evidence="6">
    <location>
        <begin position="67"/>
        <end position="87"/>
    </location>
</feature>
<feature type="transmembrane region" description="Helical" evidence="6">
    <location>
        <begin position="140"/>
        <end position="160"/>
    </location>
</feature>
<feature type="transmembrane region" description="Helical" evidence="6">
    <location>
        <begin position="180"/>
        <end position="205"/>
    </location>
</feature>
<keyword evidence="8" id="KW-1185">Reference proteome</keyword>
<keyword evidence="3" id="KW-0813">Transport</keyword>
<sequence>MTQLEWTARALVAWTPYLAGGFVWNIAISFVALVLGLAAGFALAVLRLSTRTAASRAGGWLTSASRNVPTFVFQYYLIFMLPDAFVLPLVDVTVALPAWLKAALALSLAVSGFTSDNLLGPVRDWRAGSRASARLFVSHLVNYFVVIVMASSAASVIGVPELVSRCNTVINALGRSDAMIWVYLYGMTWFCVFSLTMTALLPTLYSRLTNR</sequence>
<comment type="subcellular location">
    <subcellularLocation>
        <location evidence="1">Membrane</location>
        <topology evidence="1">Multi-pass membrane protein</topology>
    </subcellularLocation>
</comment>
<dbReference type="SUPFAM" id="SSF161098">
    <property type="entry name" value="MetI-like"/>
    <property type="match status" value="1"/>
</dbReference>
<evidence type="ECO:0000256" key="3">
    <source>
        <dbReference type="ARBA" id="ARBA00022970"/>
    </source>
</evidence>
<dbReference type="PANTHER" id="PTHR30614:SF0">
    <property type="entry name" value="L-CYSTINE TRANSPORT SYSTEM PERMEASE PROTEIN TCYL"/>
    <property type="match status" value="1"/>
</dbReference>
<dbReference type="InterPro" id="IPR035906">
    <property type="entry name" value="MetI-like_sf"/>
</dbReference>
<dbReference type="GO" id="GO:0055085">
    <property type="term" value="P:transmembrane transport"/>
    <property type="evidence" value="ECO:0007669"/>
    <property type="project" value="InterPro"/>
</dbReference>
<evidence type="ECO:0000256" key="6">
    <source>
        <dbReference type="SAM" id="Phobius"/>
    </source>
</evidence>
<dbReference type="AlphaFoldDB" id="A0A2N7VMP2"/>
<evidence type="ECO:0000256" key="5">
    <source>
        <dbReference type="ARBA" id="ARBA00023136"/>
    </source>
</evidence>
<reference evidence="7 8" key="1">
    <citation type="submission" date="2018-01" db="EMBL/GenBank/DDBJ databases">
        <title>Whole genome analyses suggest that Burkholderia sensu lato contains two further novel genera in the rhizoxinica-symbiotica group Mycetohabitans gen. nov., and Trinickia gen. nov.: implications for the evolution of diazotrophy and nodulation in the Burkholderiaceae.</title>
        <authorList>
            <person name="Estrada-de los Santos P."/>
            <person name="Palmer M."/>
            <person name="Chavez-Ramirez B."/>
            <person name="Beukes C."/>
            <person name="Steenkamp E.T."/>
            <person name="Hirsch A.M."/>
            <person name="Manyaka P."/>
            <person name="Maluk M."/>
            <person name="Lafos M."/>
            <person name="Crook M."/>
            <person name="Gross E."/>
            <person name="Simon M.F."/>
            <person name="Bueno dos Reis Junior F."/>
            <person name="Poole P.S."/>
            <person name="Venter S.N."/>
            <person name="James E.K."/>
        </authorList>
    </citation>
    <scope>NUCLEOTIDE SEQUENCE [LARGE SCALE GENOMIC DNA]</scope>
    <source>
        <strain evidence="7 8">GIMN1.004</strain>
    </source>
</reference>
<dbReference type="RefSeq" id="WP_102646687.1">
    <property type="nucleotide sequence ID" value="NZ_PNYA01000015.1"/>
</dbReference>
<proteinExistence type="predicted"/>
<dbReference type="PANTHER" id="PTHR30614">
    <property type="entry name" value="MEMBRANE COMPONENT OF AMINO ACID ABC TRANSPORTER"/>
    <property type="match status" value="1"/>
</dbReference>
<comment type="caution">
    <text evidence="7">The sequence shown here is derived from an EMBL/GenBank/DDBJ whole genome shotgun (WGS) entry which is preliminary data.</text>
</comment>
<keyword evidence="5 6" id="KW-0472">Membrane</keyword>
<dbReference type="InterPro" id="IPR043429">
    <property type="entry name" value="ArtM/GltK/GlnP/TcyL/YhdX-like"/>
</dbReference>
<keyword evidence="4 6" id="KW-1133">Transmembrane helix</keyword>
<accession>A0A2N7VMP2</accession>
<dbReference type="Proteomes" id="UP000235616">
    <property type="component" value="Unassembled WGS sequence"/>
</dbReference>
<dbReference type="OrthoDB" id="9809799at2"/>
<feature type="transmembrane region" description="Helical" evidence="6">
    <location>
        <begin position="22"/>
        <end position="46"/>
    </location>
</feature>
<dbReference type="EMBL" id="PNYA01000015">
    <property type="protein sequence ID" value="PMS18375.1"/>
    <property type="molecule type" value="Genomic_DNA"/>
</dbReference>